<organism evidence="2 3">
    <name type="scientific">[Clostridium] citroniae WAL-19142</name>
    <dbReference type="NCBI Taxonomy" id="742734"/>
    <lineage>
        <taxon>Bacteria</taxon>
        <taxon>Bacillati</taxon>
        <taxon>Bacillota</taxon>
        <taxon>Clostridia</taxon>
        <taxon>Lachnospirales</taxon>
        <taxon>Lachnospiraceae</taxon>
        <taxon>Enterocloster</taxon>
    </lineage>
</organism>
<dbReference type="AlphaFoldDB" id="A0A0J9BPP3"/>
<reference evidence="2 3" key="1">
    <citation type="submission" date="2011-04" db="EMBL/GenBank/DDBJ databases">
        <title>The Genome Sequence of Clostridium citroniae WAL-19142.</title>
        <authorList>
            <consortium name="The Broad Institute Genome Sequencing Platform"/>
            <person name="Earl A."/>
            <person name="Ward D."/>
            <person name="Feldgarden M."/>
            <person name="Gevers D."/>
            <person name="Warren Y.A."/>
            <person name="Tyrrell K.L."/>
            <person name="Citron D.M."/>
            <person name="Goldstein E.J."/>
            <person name="Daigneault M."/>
            <person name="Allen-Vercoe E."/>
            <person name="Young S.K."/>
            <person name="Zeng Q."/>
            <person name="Gargeya S."/>
            <person name="Fitzgerald M."/>
            <person name="Haas B."/>
            <person name="Abouelleil A."/>
            <person name="Alvarado L."/>
            <person name="Arachchi H.M."/>
            <person name="Berlin A."/>
            <person name="Brown A."/>
            <person name="Chapman S.B."/>
            <person name="Chen Z."/>
            <person name="Dunbar C."/>
            <person name="Freedman E."/>
            <person name="Gearin G."/>
            <person name="Gellesch M."/>
            <person name="Goldberg J."/>
            <person name="Griggs A."/>
            <person name="Gujja S."/>
            <person name="Heilman E.R."/>
            <person name="Heiman D."/>
            <person name="Howarth C."/>
            <person name="Larson L."/>
            <person name="Lui A."/>
            <person name="MacDonald P.J."/>
            <person name="Mehta T."/>
            <person name="Montmayeur A."/>
            <person name="Murphy C."/>
            <person name="Neiman D."/>
            <person name="Pearson M."/>
            <person name="Priest M."/>
            <person name="Roberts A."/>
            <person name="Saif S."/>
            <person name="Shea T."/>
            <person name="Shenoy N."/>
            <person name="Sisk P."/>
            <person name="Stolte C."/>
            <person name="Sykes S."/>
            <person name="White J."/>
            <person name="Yandava C."/>
            <person name="Wortman J."/>
            <person name="Nusbaum C."/>
            <person name="Birren B."/>
        </authorList>
    </citation>
    <scope>NUCLEOTIDE SEQUENCE [LARGE SCALE GENOMIC DNA]</scope>
    <source>
        <strain evidence="2 3">WAL-19142</strain>
    </source>
</reference>
<dbReference type="OrthoDB" id="2067073at2"/>
<evidence type="ECO:0000259" key="1">
    <source>
        <dbReference type="Pfam" id="PF04448"/>
    </source>
</evidence>
<dbReference type="Pfam" id="PF04448">
    <property type="entry name" value="DUF551"/>
    <property type="match status" value="1"/>
</dbReference>
<dbReference type="RefSeq" id="WP_048930948.1">
    <property type="nucleotide sequence ID" value="NZ_KQ235884.1"/>
</dbReference>
<gene>
    <name evidence="2" type="ORF">HMPREF9470_04901</name>
</gene>
<dbReference type="PATRIC" id="fig|742734.4.peg.5250"/>
<dbReference type="EMBL" id="ADLK01000041">
    <property type="protein sequence ID" value="KMW14139.1"/>
    <property type="molecule type" value="Genomic_DNA"/>
</dbReference>
<protein>
    <recommendedName>
        <fullName evidence="1">DUF551 domain-containing protein</fullName>
    </recommendedName>
</protein>
<feature type="domain" description="DUF551" evidence="1">
    <location>
        <begin position="70"/>
        <end position="128"/>
    </location>
</feature>
<dbReference type="InterPro" id="IPR007539">
    <property type="entry name" value="DUF551"/>
</dbReference>
<evidence type="ECO:0000313" key="3">
    <source>
        <dbReference type="Proteomes" id="UP000037392"/>
    </source>
</evidence>
<name>A0A0J9BPP3_9FIRM</name>
<proteinExistence type="predicted"/>
<sequence length="145" mass="17065">MERLTDWINEEKTEVSIRHDRFRDAMIRLAAYEDTGLEPCEIPVLLDRLKRASEQWDIWCDAYQKDVPVWIPVAEQLPEAKEDVLVCTRDGWILTAWYGPHGESWHITPTDLNHPMKDINAWMPLPEPYRPEKLKFPGEPEEGKL</sequence>
<dbReference type="GeneID" id="93166924"/>
<comment type="caution">
    <text evidence="2">The sequence shown here is derived from an EMBL/GenBank/DDBJ whole genome shotgun (WGS) entry which is preliminary data.</text>
</comment>
<evidence type="ECO:0000313" key="2">
    <source>
        <dbReference type="EMBL" id="KMW14139.1"/>
    </source>
</evidence>
<accession>A0A0J9BPP3</accession>
<dbReference type="Proteomes" id="UP000037392">
    <property type="component" value="Unassembled WGS sequence"/>
</dbReference>